<organism evidence="2 3">
    <name type="scientific">Waterburya agarophytonicola KI4</name>
    <dbReference type="NCBI Taxonomy" id="2874699"/>
    <lineage>
        <taxon>Bacteria</taxon>
        <taxon>Bacillati</taxon>
        <taxon>Cyanobacteriota</taxon>
        <taxon>Cyanophyceae</taxon>
        <taxon>Pleurocapsales</taxon>
        <taxon>Hyellaceae</taxon>
        <taxon>Waterburya</taxon>
        <taxon>Waterburya agarophytonicola</taxon>
    </lineage>
</organism>
<reference evidence="2" key="1">
    <citation type="journal article" date="2021" name="Antonie Van Leeuwenhoek">
        <title>Draft genome and description of Waterburya agarophytonicola gen. nov. sp. nov. (Pleurocapsales, Cyanobacteria): a seaweed symbiont.</title>
        <authorList>
            <person name="Bonthond G."/>
            <person name="Shalygin S."/>
            <person name="Bayer T."/>
            <person name="Weinberger F."/>
        </authorList>
    </citation>
    <scope>NUCLEOTIDE SEQUENCE</scope>
    <source>
        <strain evidence="2">KI4</strain>
    </source>
</reference>
<accession>A0A964BWP8</accession>
<dbReference type="RefSeq" id="WP_229642966.1">
    <property type="nucleotide sequence ID" value="NZ_JADWDC010000127.1"/>
</dbReference>
<dbReference type="Proteomes" id="UP000729733">
    <property type="component" value="Unassembled WGS sequence"/>
</dbReference>
<protein>
    <submittedName>
        <fullName evidence="2">TniQ family protein</fullName>
    </submittedName>
</protein>
<dbReference type="AlphaFoldDB" id="A0A964BWP8"/>
<gene>
    <name evidence="2" type="ORF">I4641_23315</name>
</gene>
<sequence length="351" mass="40168">MFDQSDLEIYDRITLPKSLKIPERSRLYSLKPIGIGTPSTESLSSHLTRLAEEHCLPLKKLVLGEIAPRIFSDQYQPEMLLKSVSSILGNSDAKPAINGMRDMTRSLVDALEQLTLREDLKYLSCLTYKEIIKERGLFRQNKAWCPKCFQQWVLEHKSIYEPLLWSFKDVNFCLKHSCQLSNRCPHCDSPQKAIANHSRLGYCDRCKQWLGNNLNDELEIADKERQILAGIGELIATTPDLDSPPTLPDIIQKLKLIQFFFERSLRQDLTQFIALGKTLEQLKIAITQHQDKPLNLVGLLIPICSLAKISVDQLMKEDVSSISKILEINFKNPIQKNSKRSSLASMFNRRT</sequence>
<name>A0A964BWP8_9CYAN</name>
<comment type="caution">
    <text evidence="2">The sequence shown here is derived from an EMBL/GenBank/DDBJ whole genome shotgun (WGS) entry which is preliminary data.</text>
</comment>
<keyword evidence="3" id="KW-1185">Reference proteome</keyword>
<evidence type="ECO:0000313" key="2">
    <source>
        <dbReference type="EMBL" id="MCC0179871.1"/>
    </source>
</evidence>
<proteinExistence type="predicted"/>
<dbReference type="InterPro" id="IPR009492">
    <property type="entry name" value="TniQ"/>
</dbReference>
<evidence type="ECO:0000313" key="3">
    <source>
        <dbReference type="Proteomes" id="UP000729733"/>
    </source>
</evidence>
<dbReference type="Pfam" id="PF06527">
    <property type="entry name" value="TniQ"/>
    <property type="match status" value="1"/>
</dbReference>
<evidence type="ECO:0000259" key="1">
    <source>
        <dbReference type="Pfam" id="PF06527"/>
    </source>
</evidence>
<feature type="domain" description="TniQ" evidence="1">
    <location>
        <begin position="32"/>
        <end position="180"/>
    </location>
</feature>
<dbReference type="EMBL" id="JADWDC010000127">
    <property type="protein sequence ID" value="MCC0179871.1"/>
    <property type="molecule type" value="Genomic_DNA"/>
</dbReference>